<organism evidence="3 4">
    <name type="scientific">Luteolibacter rhizosphaerae</name>
    <dbReference type="NCBI Taxonomy" id="2989719"/>
    <lineage>
        <taxon>Bacteria</taxon>
        <taxon>Pseudomonadati</taxon>
        <taxon>Verrucomicrobiota</taxon>
        <taxon>Verrucomicrobiia</taxon>
        <taxon>Verrucomicrobiales</taxon>
        <taxon>Verrucomicrobiaceae</taxon>
        <taxon>Luteolibacter</taxon>
    </lineage>
</organism>
<dbReference type="SUPFAM" id="SSF50952">
    <property type="entry name" value="Soluble quinoprotein glucose dehydrogenase"/>
    <property type="match status" value="1"/>
</dbReference>
<protein>
    <submittedName>
        <fullName evidence="3">PQQ-dependent sugar dehydrogenase</fullName>
    </submittedName>
</protein>
<evidence type="ECO:0000256" key="1">
    <source>
        <dbReference type="SAM" id="MobiDB-lite"/>
    </source>
</evidence>
<proteinExistence type="predicted"/>
<accession>A0ABT3G968</accession>
<keyword evidence="4" id="KW-1185">Reference proteome</keyword>
<feature type="compositionally biased region" description="Polar residues" evidence="1">
    <location>
        <begin position="188"/>
        <end position="204"/>
    </location>
</feature>
<dbReference type="PANTHER" id="PTHR19328:SF13">
    <property type="entry name" value="HIPL1 PROTEIN"/>
    <property type="match status" value="1"/>
</dbReference>
<reference evidence="3" key="1">
    <citation type="submission" date="2022-10" db="EMBL/GenBank/DDBJ databases">
        <title>Luteolibacter sp. GHJ8, whole genome shotgun sequencing project.</title>
        <authorList>
            <person name="Zhao G."/>
            <person name="Shen L."/>
        </authorList>
    </citation>
    <scope>NUCLEOTIDE SEQUENCE</scope>
    <source>
        <strain evidence="3">GHJ8</strain>
    </source>
</reference>
<dbReference type="RefSeq" id="WP_264515948.1">
    <property type="nucleotide sequence ID" value="NZ_JAPDDR010000014.1"/>
</dbReference>
<name>A0ABT3G968_9BACT</name>
<dbReference type="EMBL" id="JAPDDR010000014">
    <property type="protein sequence ID" value="MCW1916375.1"/>
    <property type="molecule type" value="Genomic_DNA"/>
</dbReference>
<dbReference type="InterPro" id="IPR012938">
    <property type="entry name" value="Glc/Sorbosone_DH"/>
</dbReference>
<feature type="region of interest" description="Disordered" evidence="1">
    <location>
        <begin position="170"/>
        <end position="204"/>
    </location>
</feature>
<evidence type="ECO:0000313" key="4">
    <source>
        <dbReference type="Proteomes" id="UP001165653"/>
    </source>
</evidence>
<sequence length="792" mass="84543">MLCSLGTLVPIDAATTPLVVRVNDWAAMPLSGDTATDSGLRGYLARVNFMRPEPGGGGRIWVCDLNGNLHILSAAGSFATRSSQLLDQAKTRTAYLDFNGQSGTTLDAEKAWVPDSAGTDTSAVAPNGLFQLFTKQTGFANGLVTFEFDPAYASNGKFYTVHIEAVPTSSSQESDTLRRPVTSKFPGLNTTGYSSTPRIAPPTGSTTRQAVLIEWTDSNRSNLSFEGTAREILRIGYNSNIHPLGDITFDPTAVPGSPEYGVMYLASGDGKAGETYSQRHNPQYLSGLVGKILRIIPDTTLHSSTSTLSTNGRYRIPNNNPFRSIAGARAEIWTLGHRNPHRFAWHVDEAGGNPVLLVNEIGLDGWEELNLVKRGKNYGYSEREGPQQLTIPSSGTSYALSSLPANDKLLIRITNISNAPGEVTPEYPVLAYSHASGLGDAISNGFFYRGNAIPALQGKYVFGDITTGRVWAAEWEDLLAADDGNPSTFAEFQPVSFVWDDPNDSPNGGLETYDRLFNVVLGGYDFRGGAGDGLPGGSSSMNSGTGRADIRLALDAAGELYVSSKSDGMIRSLGTVYTTQPLDRLIAMGTDTSFSVTLSAGSTPSYQWQRLPEGSETWINVSNGSVFSGATTATLALDSPPYDYNGSLFRSVATCSGAQAISSPARLDLRAIPDAWLSTYFDAGERANASISGDLADPDRDGLTNLLEYAFAFNPEADSSAVMPKLQRVGNNVRLVFPVPRSNVSYTVQKSTNLSSWSTGGITLSTSAGKTTATVPVSSGPKTYLRVLILPL</sequence>
<feature type="domain" description="Glucose/Sorbosone dehydrogenase" evidence="2">
    <location>
        <begin position="261"/>
        <end position="474"/>
    </location>
</feature>
<dbReference type="Pfam" id="PF07995">
    <property type="entry name" value="GSDH"/>
    <property type="match status" value="1"/>
</dbReference>
<evidence type="ECO:0000313" key="3">
    <source>
        <dbReference type="EMBL" id="MCW1916375.1"/>
    </source>
</evidence>
<dbReference type="InterPro" id="IPR011041">
    <property type="entry name" value="Quinoprot_gluc/sorb_DH_b-prop"/>
</dbReference>
<evidence type="ECO:0000259" key="2">
    <source>
        <dbReference type="Pfam" id="PF07995"/>
    </source>
</evidence>
<dbReference type="Proteomes" id="UP001165653">
    <property type="component" value="Unassembled WGS sequence"/>
</dbReference>
<dbReference type="InterPro" id="IPR011042">
    <property type="entry name" value="6-blade_b-propeller_TolB-like"/>
</dbReference>
<comment type="caution">
    <text evidence="3">The sequence shown here is derived from an EMBL/GenBank/DDBJ whole genome shotgun (WGS) entry which is preliminary data.</text>
</comment>
<gene>
    <name evidence="3" type="ORF">OJ996_22495</name>
</gene>
<dbReference type="PANTHER" id="PTHR19328">
    <property type="entry name" value="HEDGEHOG-INTERACTING PROTEIN"/>
    <property type="match status" value="1"/>
</dbReference>
<dbReference type="Gene3D" id="2.120.10.30">
    <property type="entry name" value="TolB, C-terminal domain"/>
    <property type="match status" value="1"/>
</dbReference>